<accession>A0AAD8Q2F0</accession>
<keyword evidence="2 4" id="KW-0238">DNA-binding</keyword>
<name>A0AAD8Q2F0_LOLMU</name>
<dbReference type="GO" id="GO:0005634">
    <property type="term" value="C:nucleus"/>
    <property type="evidence" value="ECO:0007669"/>
    <property type="project" value="UniProtKB-SubCell"/>
</dbReference>
<dbReference type="SUPFAM" id="SSF47095">
    <property type="entry name" value="HMG-box"/>
    <property type="match status" value="1"/>
</dbReference>
<dbReference type="Proteomes" id="UP001231189">
    <property type="component" value="Unassembled WGS sequence"/>
</dbReference>
<dbReference type="AlphaFoldDB" id="A0AAD8Q2F0"/>
<evidence type="ECO:0000256" key="3">
    <source>
        <dbReference type="ARBA" id="ARBA00023242"/>
    </source>
</evidence>
<evidence type="ECO:0000313" key="7">
    <source>
        <dbReference type="Proteomes" id="UP001231189"/>
    </source>
</evidence>
<protein>
    <recommendedName>
        <fullName evidence="5">HMG box domain-containing protein</fullName>
    </recommendedName>
</protein>
<dbReference type="PROSITE" id="PS50118">
    <property type="entry name" value="HMG_BOX_2"/>
    <property type="match status" value="1"/>
</dbReference>
<dbReference type="Gene3D" id="1.10.30.10">
    <property type="entry name" value="High mobility group box domain"/>
    <property type="match status" value="1"/>
</dbReference>
<comment type="caution">
    <text evidence="6">The sequence shown here is derived from an EMBL/GenBank/DDBJ whole genome shotgun (WGS) entry which is preliminary data.</text>
</comment>
<dbReference type="InterPro" id="IPR031061">
    <property type="entry name" value="HMGB_plant"/>
</dbReference>
<dbReference type="GO" id="GO:0003677">
    <property type="term" value="F:DNA binding"/>
    <property type="evidence" value="ECO:0007669"/>
    <property type="project" value="UniProtKB-UniRule"/>
</dbReference>
<dbReference type="InterPro" id="IPR036910">
    <property type="entry name" value="HMG_box_dom_sf"/>
</dbReference>
<comment type="subcellular location">
    <subcellularLocation>
        <location evidence="1">Nucleus</location>
    </subcellularLocation>
</comment>
<gene>
    <name evidence="6" type="ORF">QYE76_037346</name>
</gene>
<feature type="domain" description="HMG box" evidence="5">
    <location>
        <begin position="17"/>
        <end position="78"/>
    </location>
</feature>
<dbReference type="InterPro" id="IPR009071">
    <property type="entry name" value="HMG_box_dom"/>
</dbReference>
<evidence type="ECO:0000313" key="6">
    <source>
        <dbReference type="EMBL" id="KAK1594264.1"/>
    </source>
</evidence>
<sequence>MKGAKSNRVNLALLLPLYRDEFRKEFKEKYPKNKSVAAVGKAAGERWKSLSELLKQLWWIRRAEEEHGQLPAEEHNEVLSSGKLRRIMMSCRGLGHENGEDAELVTSDGGAAIDLGAQRGVLAIYLSFGRG</sequence>
<dbReference type="PANTHER" id="PTHR46261:SF18">
    <property type="entry name" value="DNA-BINDING PROTEIN MNB1B"/>
    <property type="match status" value="1"/>
</dbReference>
<evidence type="ECO:0000256" key="4">
    <source>
        <dbReference type="PROSITE-ProRule" id="PRU00267"/>
    </source>
</evidence>
<organism evidence="6 7">
    <name type="scientific">Lolium multiflorum</name>
    <name type="common">Italian ryegrass</name>
    <name type="synonym">Lolium perenne subsp. multiflorum</name>
    <dbReference type="NCBI Taxonomy" id="4521"/>
    <lineage>
        <taxon>Eukaryota</taxon>
        <taxon>Viridiplantae</taxon>
        <taxon>Streptophyta</taxon>
        <taxon>Embryophyta</taxon>
        <taxon>Tracheophyta</taxon>
        <taxon>Spermatophyta</taxon>
        <taxon>Magnoliopsida</taxon>
        <taxon>Liliopsida</taxon>
        <taxon>Poales</taxon>
        <taxon>Poaceae</taxon>
        <taxon>BOP clade</taxon>
        <taxon>Pooideae</taxon>
        <taxon>Poodae</taxon>
        <taxon>Poeae</taxon>
        <taxon>Poeae Chloroplast Group 2 (Poeae type)</taxon>
        <taxon>Loliodinae</taxon>
        <taxon>Loliinae</taxon>
        <taxon>Lolium</taxon>
    </lineage>
</organism>
<reference evidence="6" key="1">
    <citation type="submission" date="2023-07" db="EMBL/GenBank/DDBJ databases">
        <title>A chromosome-level genome assembly of Lolium multiflorum.</title>
        <authorList>
            <person name="Chen Y."/>
            <person name="Copetti D."/>
            <person name="Kolliker R."/>
            <person name="Studer B."/>
        </authorList>
    </citation>
    <scope>NUCLEOTIDE SEQUENCE</scope>
    <source>
        <strain evidence="6">02402/16</strain>
        <tissue evidence="6">Leaf</tissue>
    </source>
</reference>
<dbReference type="EMBL" id="JAUUTY010000706">
    <property type="protein sequence ID" value="KAK1594264.1"/>
    <property type="molecule type" value="Genomic_DNA"/>
</dbReference>
<evidence type="ECO:0000256" key="2">
    <source>
        <dbReference type="ARBA" id="ARBA00023125"/>
    </source>
</evidence>
<evidence type="ECO:0000259" key="5">
    <source>
        <dbReference type="PROSITE" id="PS50118"/>
    </source>
</evidence>
<feature type="DNA-binding region" description="HMG box" evidence="4">
    <location>
        <begin position="17"/>
        <end position="78"/>
    </location>
</feature>
<keyword evidence="7" id="KW-1185">Reference proteome</keyword>
<proteinExistence type="predicted"/>
<evidence type="ECO:0000256" key="1">
    <source>
        <dbReference type="ARBA" id="ARBA00004123"/>
    </source>
</evidence>
<keyword evidence="3 4" id="KW-0539">Nucleus</keyword>
<dbReference type="Pfam" id="PF00505">
    <property type="entry name" value="HMG_box"/>
    <property type="match status" value="1"/>
</dbReference>
<dbReference type="PANTHER" id="PTHR46261">
    <property type="entry name" value="HIGH MOBILITY GROUP B PROTEIN 4-RELATED"/>
    <property type="match status" value="1"/>
</dbReference>